<dbReference type="GO" id="GO:0005886">
    <property type="term" value="C:plasma membrane"/>
    <property type="evidence" value="ECO:0007669"/>
    <property type="project" value="UniProtKB-SubCell"/>
</dbReference>
<dbReference type="AlphaFoldDB" id="A0A5J4NH92"/>
<comment type="subcellular location">
    <subcellularLocation>
        <location evidence="1">Cell membrane</location>
        <topology evidence="1">Multi-pass membrane protein</topology>
    </subcellularLocation>
</comment>
<feature type="region of interest" description="Disordered" evidence="11">
    <location>
        <begin position="81"/>
        <end position="116"/>
    </location>
</feature>
<keyword evidence="5" id="KW-0812">Transmembrane</keyword>
<comment type="similarity">
    <text evidence="2">Belongs to the otopetrin family.</text>
</comment>
<evidence type="ECO:0000256" key="3">
    <source>
        <dbReference type="ARBA" id="ARBA00022448"/>
    </source>
</evidence>
<keyword evidence="7" id="KW-1133">Transmembrane helix</keyword>
<dbReference type="Pfam" id="PF03189">
    <property type="entry name" value="Otopetrin"/>
    <property type="match status" value="1"/>
</dbReference>
<evidence type="ECO:0000256" key="10">
    <source>
        <dbReference type="ARBA" id="ARBA00023303"/>
    </source>
</evidence>
<evidence type="ECO:0000256" key="7">
    <source>
        <dbReference type="ARBA" id="ARBA00022989"/>
    </source>
</evidence>
<dbReference type="Proteomes" id="UP000324629">
    <property type="component" value="Unassembled WGS sequence"/>
</dbReference>
<organism evidence="12 13">
    <name type="scientific">Paragonimus westermani</name>
    <dbReference type="NCBI Taxonomy" id="34504"/>
    <lineage>
        <taxon>Eukaryota</taxon>
        <taxon>Metazoa</taxon>
        <taxon>Spiralia</taxon>
        <taxon>Lophotrochozoa</taxon>
        <taxon>Platyhelminthes</taxon>
        <taxon>Trematoda</taxon>
        <taxon>Digenea</taxon>
        <taxon>Plagiorchiida</taxon>
        <taxon>Troglotremata</taxon>
        <taxon>Troglotrematidae</taxon>
        <taxon>Paragonimus</taxon>
    </lineage>
</organism>
<reference evidence="12 13" key="1">
    <citation type="journal article" date="2019" name="Gigascience">
        <title>Whole-genome sequence of the oriental lung fluke Paragonimus westermani.</title>
        <authorList>
            <person name="Oey H."/>
            <person name="Zakrzewski M."/>
            <person name="Narain K."/>
            <person name="Devi K.R."/>
            <person name="Agatsuma T."/>
            <person name="Nawaratna S."/>
            <person name="Gobert G.N."/>
            <person name="Jones M.K."/>
            <person name="Ragan M.A."/>
            <person name="McManus D.P."/>
            <person name="Krause L."/>
        </authorList>
    </citation>
    <scope>NUCLEOTIDE SEQUENCE [LARGE SCALE GENOMIC DNA]</scope>
    <source>
        <strain evidence="12 13">IND2009</strain>
    </source>
</reference>
<evidence type="ECO:0000256" key="6">
    <source>
        <dbReference type="ARBA" id="ARBA00022781"/>
    </source>
</evidence>
<accession>A0A5J4NH92</accession>
<keyword evidence="10" id="KW-0407">Ion channel</keyword>
<evidence type="ECO:0000256" key="9">
    <source>
        <dbReference type="ARBA" id="ARBA00023136"/>
    </source>
</evidence>
<keyword evidence="3" id="KW-0813">Transport</keyword>
<dbReference type="PANTHER" id="PTHR21522">
    <property type="entry name" value="PROTON CHANNEL OTOP"/>
    <property type="match status" value="1"/>
</dbReference>
<evidence type="ECO:0000256" key="8">
    <source>
        <dbReference type="ARBA" id="ARBA00023065"/>
    </source>
</evidence>
<sequence length="380" mass="43078">MKSNLDTPSELALILSNPMQLPRLPVPSFRVAFDVASSAAVPSPNAAVQVDESSRTQVNLQSGTLYSDKTLNTSKFCHERTEVNPTENTMNEERITPTSNKSSFRSSQNKSEKAIRKVELPSVSRSTPVGPRRTSKLDNIVPLQFLFGDRPEDENHRGWYFSRDTEGVNLYLRLGAVGFGFGVMVFDGFKIAEPWEAAMNGAESCYSQLWIPIHFLHFFYVFWQTYFVFKHHQVVFNVQKFVLRFLLCHLAVANLCQWLKTIVDEISAEPHQEVENEFRQLTPAVMSTASSISTDHHLPLTNRYPLEGLRMFNNTVGMHANVSLLVQPLELTSRKLTESTTVIFSFQVGTTSGLRFTKAKQVLGPFLFQVHIFNLLHFVL</sequence>
<keyword evidence="8" id="KW-0406">Ion transport</keyword>
<evidence type="ECO:0000256" key="2">
    <source>
        <dbReference type="ARBA" id="ARBA00006513"/>
    </source>
</evidence>
<dbReference type="InterPro" id="IPR004878">
    <property type="entry name" value="Otopetrin"/>
</dbReference>
<evidence type="ECO:0000313" key="13">
    <source>
        <dbReference type="Proteomes" id="UP000324629"/>
    </source>
</evidence>
<comment type="caution">
    <text evidence="12">The sequence shown here is derived from an EMBL/GenBank/DDBJ whole genome shotgun (WGS) entry which is preliminary data.</text>
</comment>
<evidence type="ECO:0000313" key="12">
    <source>
        <dbReference type="EMBL" id="KAA3674915.1"/>
    </source>
</evidence>
<evidence type="ECO:0000256" key="11">
    <source>
        <dbReference type="SAM" id="MobiDB-lite"/>
    </source>
</evidence>
<evidence type="ECO:0000256" key="1">
    <source>
        <dbReference type="ARBA" id="ARBA00004651"/>
    </source>
</evidence>
<proteinExistence type="inferred from homology"/>
<dbReference type="GO" id="GO:0015252">
    <property type="term" value="F:proton channel activity"/>
    <property type="evidence" value="ECO:0007669"/>
    <property type="project" value="InterPro"/>
</dbReference>
<keyword evidence="13" id="KW-1185">Reference proteome</keyword>
<name>A0A5J4NH92_9TREM</name>
<dbReference type="PANTHER" id="PTHR21522:SF32">
    <property type="entry name" value="OTOPETRIN-2"/>
    <property type="match status" value="1"/>
</dbReference>
<evidence type="ECO:0000256" key="5">
    <source>
        <dbReference type="ARBA" id="ARBA00022692"/>
    </source>
</evidence>
<keyword evidence="9" id="KW-0472">Membrane</keyword>
<protein>
    <submittedName>
        <fullName evidence="12">Uncharacterized protein</fullName>
    </submittedName>
</protein>
<keyword evidence="6" id="KW-0375">Hydrogen ion transport</keyword>
<gene>
    <name evidence="12" type="ORF">DEA37_0001660</name>
</gene>
<keyword evidence="4" id="KW-1003">Cell membrane</keyword>
<evidence type="ECO:0000256" key="4">
    <source>
        <dbReference type="ARBA" id="ARBA00022475"/>
    </source>
</evidence>
<dbReference type="EMBL" id="QNGE01002831">
    <property type="protein sequence ID" value="KAA3674915.1"/>
    <property type="molecule type" value="Genomic_DNA"/>
</dbReference>
<feature type="compositionally biased region" description="Polar residues" evidence="11">
    <location>
        <begin position="96"/>
        <end position="109"/>
    </location>
</feature>